<name>A0ABV8QNU0_9BACT</name>
<evidence type="ECO:0008006" key="3">
    <source>
        <dbReference type="Google" id="ProtNLM"/>
    </source>
</evidence>
<keyword evidence="2" id="KW-1185">Reference proteome</keyword>
<evidence type="ECO:0000313" key="2">
    <source>
        <dbReference type="Proteomes" id="UP001595907"/>
    </source>
</evidence>
<protein>
    <recommendedName>
        <fullName evidence="3">Membrane protease subunit</fullName>
    </recommendedName>
</protein>
<evidence type="ECO:0000313" key="1">
    <source>
        <dbReference type="EMBL" id="MFC4261945.1"/>
    </source>
</evidence>
<proteinExistence type="predicted"/>
<gene>
    <name evidence="1" type="ORF">ACFOWM_03580</name>
</gene>
<reference evidence="2" key="1">
    <citation type="journal article" date="2019" name="Int. J. Syst. Evol. Microbiol.">
        <title>The Global Catalogue of Microorganisms (GCM) 10K type strain sequencing project: providing services to taxonomists for standard genome sequencing and annotation.</title>
        <authorList>
            <consortium name="The Broad Institute Genomics Platform"/>
            <consortium name="The Broad Institute Genome Sequencing Center for Infectious Disease"/>
            <person name="Wu L."/>
            <person name="Ma J."/>
        </authorList>
    </citation>
    <scope>NUCLEOTIDE SEQUENCE [LARGE SCALE GENOMIC DNA]</scope>
    <source>
        <strain evidence="2">CECT 8289</strain>
    </source>
</reference>
<comment type="caution">
    <text evidence="1">The sequence shown here is derived from an EMBL/GenBank/DDBJ whole genome shotgun (WGS) entry which is preliminary data.</text>
</comment>
<sequence length="138" mass="15683">MKRLTILIISTSLFMSLSSCSWYRNYKREQSRLDAENNGKSMLLEAESSKKVAIETAKANLESAKLNAEADQIRASGIAAANKIIGQSLENNKAYLEWLWIDNIEKNQNAVYYIPTENKVPIFMNNNKIPKLPTEEIK</sequence>
<dbReference type="EMBL" id="JBHSCZ010000001">
    <property type="protein sequence ID" value="MFC4261945.1"/>
    <property type="molecule type" value="Genomic_DNA"/>
</dbReference>
<organism evidence="1 2">
    <name type="scientific">Ferruginibacter yonginensis</name>
    <dbReference type="NCBI Taxonomy" id="1310416"/>
    <lineage>
        <taxon>Bacteria</taxon>
        <taxon>Pseudomonadati</taxon>
        <taxon>Bacteroidota</taxon>
        <taxon>Chitinophagia</taxon>
        <taxon>Chitinophagales</taxon>
        <taxon>Chitinophagaceae</taxon>
        <taxon>Ferruginibacter</taxon>
    </lineage>
</organism>
<dbReference type="RefSeq" id="WP_379707163.1">
    <property type="nucleotide sequence ID" value="NZ_JBHSCZ010000001.1"/>
</dbReference>
<dbReference type="Proteomes" id="UP001595907">
    <property type="component" value="Unassembled WGS sequence"/>
</dbReference>
<accession>A0ABV8QNU0</accession>
<dbReference type="PROSITE" id="PS51257">
    <property type="entry name" value="PROKAR_LIPOPROTEIN"/>
    <property type="match status" value="1"/>
</dbReference>